<organism evidence="1 2">
    <name type="scientific">Pyropia yezoensis</name>
    <name type="common">Susabi-nori</name>
    <name type="synonym">Porphyra yezoensis</name>
    <dbReference type="NCBI Taxonomy" id="2788"/>
    <lineage>
        <taxon>Eukaryota</taxon>
        <taxon>Rhodophyta</taxon>
        <taxon>Bangiophyceae</taxon>
        <taxon>Bangiales</taxon>
        <taxon>Bangiaceae</taxon>
        <taxon>Pyropia</taxon>
    </lineage>
</organism>
<protein>
    <submittedName>
        <fullName evidence="1">Uncharacterized protein</fullName>
    </submittedName>
</protein>
<keyword evidence="2" id="KW-1185">Reference proteome</keyword>
<dbReference type="EMBL" id="CM020620">
    <property type="protein sequence ID" value="KAK1867116.1"/>
    <property type="molecule type" value="Genomic_DNA"/>
</dbReference>
<gene>
    <name evidence="1" type="ORF">I4F81_009625</name>
</gene>
<evidence type="ECO:0000313" key="2">
    <source>
        <dbReference type="Proteomes" id="UP000798662"/>
    </source>
</evidence>
<proteinExistence type="predicted"/>
<dbReference type="Proteomes" id="UP000798662">
    <property type="component" value="Chromosome 3"/>
</dbReference>
<accession>A0ACC3CAX5</accession>
<reference evidence="1" key="1">
    <citation type="submission" date="2019-11" db="EMBL/GenBank/DDBJ databases">
        <title>Nori genome reveals adaptations in red seaweeds to the harsh intertidal environment.</title>
        <authorList>
            <person name="Wang D."/>
            <person name="Mao Y."/>
        </authorList>
    </citation>
    <scope>NUCLEOTIDE SEQUENCE</scope>
    <source>
        <tissue evidence="1">Gametophyte</tissue>
    </source>
</reference>
<sequence length="351" mass="36680">MLLLLVVSAAAAAAAAAAGGGGGGGTPPPPPPLPPPPQCHHPPHHPRHRPQVMGHSQHSHPPHPHQPPHRRLHRPQSRRVQPLRHLVQQQHVWAKANGNGQRGARRLAAAEGGPRTGKNAADAHLRRKRLGEGSGGRRRLCPRRRRHRRRRRRASPRGWRGPPPLRATPAAPAPSAAAAVAAATTTTTRLLGAHASPASVRAAYACADDLVGLATSAAAAAGAALRLAASVNVLPLSPELTAVSGNRWSCGLGGHQTGGIEAQVCHEFRAVSAPAKLVLPDKLRKAERGRAVVCGSAHLPSSLFGVNGGRARPAAPAAAVGRRRPAPDAVLWRLRWAVGAGARTRTRAVRV</sequence>
<comment type="caution">
    <text evidence="1">The sequence shown here is derived from an EMBL/GenBank/DDBJ whole genome shotgun (WGS) entry which is preliminary data.</text>
</comment>
<name>A0ACC3CAX5_PYRYE</name>
<evidence type="ECO:0000313" key="1">
    <source>
        <dbReference type="EMBL" id="KAK1867116.1"/>
    </source>
</evidence>